<dbReference type="RefSeq" id="WP_071017983.1">
    <property type="nucleotide sequence ID" value="NZ_CP017755.1"/>
</dbReference>
<accession>A0ABM6FEZ1</accession>
<proteinExistence type="predicted"/>
<name>A0ABM6FEZ1_9BURK</name>
<organism evidence="2 3">
    <name type="scientific">Cupriavidus malaysiensis</name>
    <dbReference type="NCBI Taxonomy" id="367825"/>
    <lineage>
        <taxon>Bacteria</taxon>
        <taxon>Pseudomonadati</taxon>
        <taxon>Pseudomonadota</taxon>
        <taxon>Betaproteobacteria</taxon>
        <taxon>Burkholderiales</taxon>
        <taxon>Burkholderiaceae</taxon>
        <taxon>Cupriavidus</taxon>
    </lineage>
</organism>
<dbReference type="EMBL" id="CP017755">
    <property type="protein sequence ID" value="AOZ10469.1"/>
    <property type="molecule type" value="Genomic_DNA"/>
</dbReference>
<gene>
    <name evidence="2" type="ORF">BKK80_33405</name>
</gene>
<feature type="region of interest" description="Disordered" evidence="1">
    <location>
        <begin position="93"/>
        <end position="112"/>
    </location>
</feature>
<feature type="compositionally biased region" description="Low complexity" evidence="1">
    <location>
        <begin position="15"/>
        <end position="26"/>
    </location>
</feature>
<keyword evidence="3" id="KW-1185">Reference proteome</keyword>
<sequence length="112" mass="12423">MAAASRPRASREAPRSAARPAPRLLPEIPPDAQSEARAEARPEVLPDARMLSEIGWLQRCNHCGEYWPADGEFFPRDARRAHGIELTCKACRKERRRGPGHADEEAAEARAA</sequence>
<evidence type="ECO:0008006" key="4">
    <source>
        <dbReference type="Google" id="ProtNLM"/>
    </source>
</evidence>
<feature type="compositionally biased region" description="Basic and acidic residues" evidence="1">
    <location>
        <begin position="100"/>
        <end position="112"/>
    </location>
</feature>
<evidence type="ECO:0000313" key="2">
    <source>
        <dbReference type="EMBL" id="AOZ10469.1"/>
    </source>
</evidence>
<evidence type="ECO:0000256" key="1">
    <source>
        <dbReference type="SAM" id="MobiDB-lite"/>
    </source>
</evidence>
<feature type="region of interest" description="Disordered" evidence="1">
    <location>
        <begin position="1"/>
        <end position="41"/>
    </location>
</feature>
<dbReference type="Proteomes" id="UP000177515">
    <property type="component" value="Chromosome 2"/>
</dbReference>
<protein>
    <recommendedName>
        <fullName evidence="4">Zinc-binding domain-containing protein</fullName>
    </recommendedName>
</protein>
<reference evidence="2 3" key="1">
    <citation type="submission" date="2016-10" db="EMBL/GenBank/DDBJ databases">
        <title>Complete genome sequences of three Cupriavidus strains isolated from various Malaysian environments.</title>
        <authorList>
            <person name="Abdullah A.A.-A."/>
            <person name="Shafie N.A.H."/>
            <person name="Lau N.S."/>
        </authorList>
    </citation>
    <scope>NUCLEOTIDE SEQUENCE [LARGE SCALE GENOMIC DNA]</scope>
    <source>
        <strain evidence="2 3">USMAA1020</strain>
    </source>
</reference>
<evidence type="ECO:0000313" key="3">
    <source>
        <dbReference type="Proteomes" id="UP000177515"/>
    </source>
</evidence>